<dbReference type="Proteomes" id="UP001549036">
    <property type="component" value="Unassembled WGS sequence"/>
</dbReference>
<comment type="caution">
    <text evidence="2">The sequence shown here is derived from an EMBL/GenBank/DDBJ whole genome shotgun (WGS) entry which is preliminary data.</text>
</comment>
<dbReference type="InterPro" id="IPR009506">
    <property type="entry name" value="YjiS-like"/>
</dbReference>
<evidence type="ECO:0000259" key="1">
    <source>
        <dbReference type="Pfam" id="PF06568"/>
    </source>
</evidence>
<evidence type="ECO:0000313" key="2">
    <source>
        <dbReference type="EMBL" id="MET3595748.1"/>
    </source>
</evidence>
<proteinExistence type="predicted"/>
<organism evidence="2 3">
    <name type="scientific">Mesorhizobium shonense</name>
    <dbReference type="NCBI Taxonomy" id="1209948"/>
    <lineage>
        <taxon>Bacteria</taxon>
        <taxon>Pseudomonadati</taxon>
        <taxon>Pseudomonadota</taxon>
        <taxon>Alphaproteobacteria</taxon>
        <taxon>Hyphomicrobiales</taxon>
        <taxon>Phyllobacteriaceae</taxon>
        <taxon>Mesorhizobium</taxon>
    </lineage>
</organism>
<sequence length="112" mass="12965">MVTIFYIAPRDESIDMTSRVGRVQFISLAERDMNTIDAFHRDGAELYGHSSVRRGFVGRLTLVLRSVARQIGRMLERRRGRLALLEMTDEQLKDIGVSRCDAHREGIRPFWD</sequence>
<reference evidence="2 3" key="1">
    <citation type="submission" date="2024-06" db="EMBL/GenBank/DDBJ databases">
        <title>Genomic Encyclopedia of Type Strains, Phase IV (KMG-IV): sequencing the most valuable type-strain genomes for metagenomic binning, comparative biology and taxonomic classification.</title>
        <authorList>
            <person name="Goeker M."/>
        </authorList>
    </citation>
    <scope>NUCLEOTIDE SEQUENCE [LARGE SCALE GENOMIC DNA]</scope>
    <source>
        <strain evidence="2 3">DSM 29846</strain>
    </source>
</reference>
<feature type="domain" description="YjiS-like" evidence="1">
    <location>
        <begin position="67"/>
        <end position="103"/>
    </location>
</feature>
<keyword evidence="3" id="KW-1185">Reference proteome</keyword>
<dbReference type="EMBL" id="JBEPLM010000011">
    <property type="protein sequence ID" value="MET3595748.1"/>
    <property type="molecule type" value="Genomic_DNA"/>
</dbReference>
<name>A0ABV2HYS7_9HYPH</name>
<evidence type="ECO:0000313" key="3">
    <source>
        <dbReference type="Proteomes" id="UP001549036"/>
    </source>
</evidence>
<dbReference type="Pfam" id="PF06568">
    <property type="entry name" value="YjiS-like"/>
    <property type="match status" value="1"/>
</dbReference>
<accession>A0ABV2HYS7</accession>
<protein>
    <submittedName>
        <fullName evidence="2">Uncharacterized protein YjiS (DUF1127 family)</fullName>
    </submittedName>
</protein>
<gene>
    <name evidence="2" type="ORF">ABID26_005160</name>
</gene>